<evidence type="ECO:0008006" key="5">
    <source>
        <dbReference type="Google" id="ProtNLM"/>
    </source>
</evidence>
<reference evidence="3" key="1">
    <citation type="journal article" date="2016" name="Insect Biochem. Mol. Biol.">
        <title>Multifaceted biological insights from a draft genome sequence of the tobacco hornworm moth, Manduca sexta.</title>
        <authorList>
            <person name="Kanost M.R."/>
            <person name="Arrese E.L."/>
            <person name="Cao X."/>
            <person name="Chen Y.R."/>
            <person name="Chellapilla S."/>
            <person name="Goldsmith M.R."/>
            <person name="Grosse-Wilde E."/>
            <person name="Heckel D.G."/>
            <person name="Herndon N."/>
            <person name="Jiang H."/>
            <person name="Papanicolaou A."/>
            <person name="Qu J."/>
            <person name="Soulages J.L."/>
            <person name="Vogel H."/>
            <person name="Walters J."/>
            <person name="Waterhouse R.M."/>
            <person name="Ahn S.J."/>
            <person name="Almeida F.C."/>
            <person name="An C."/>
            <person name="Aqrawi P."/>
            <person name="Bretschneider A."/>
            <person name="Bryant W.B."/>
            <person name="Bucks S."/>
            <person name="Chao H."/>
            <person name="Chevignon G."/>
            <person name="Christen J.M."/>
            <person name="Clarke D.F."/>
            <person name="Dittmer N.T."/>
            <person name="Ferguson L.C.F."/>
            <person name="Garavelou S."/>
            <person name="Gordon K.H.J."/>
            <person name="Gunaratna R.T."/>
            <person name="Han Y."/>
            <person name="Hauser F."/>
            <person name="He Y."/>
            <person name="Heidel-Fischer H."/>
            <person name="Hirsh A."/>
            <person name="Hu Y."/>
            <person name="Jiang H."/>
            <person name="Kalra D."/>
            <person name="Klinner C."/>
            <person name="Konig C."/>
            <person name="Kovar C."/>
            <person name="Kroll A.R."/>
            <person name="Kuwar S.S."/>
            <person name="Lee S.L."/>
            <person name="Lehman R."/>
            <person name="Li K."/>
            <person name="Li Z."/>
            <person name="Liang H."/>
            <person name="Lovelace S."/>
            <person name="Lu Z."/>
            <person name="Mansfield J.H."/>
            <person name="McCulloch K.J."/>
            <person name="Mathew T."/>
            <person name="Morton B."/>
            <person name="Muzny D.M."/>
            <person name="Neunemann D."/>
            <person name="Ongeri F."/>
            <person name="Pauchet Y."/>
            <person name="Pu L.L."/>
            <person name="Pyrousis I."/>
            <person name="Rao X.J."/>
            <person name="Redding A."/>
            <person name="Roesel C."/>
            <person name="Sanchez-Gracia A."/>
            <person name="Schaack S."/>
            <person name="Shukla A."/>
            <person name="Tetreau G."/>
            <person name="Wang Y."/>
            <person name="Xiong G.H."/>
            <person name="Traut W."/>
            <person name="Walsh T.K."/>
            <person name="Worley K.C."/>
            <person name="Wu D."/>
            <person name="Wu W."/>
            <person name="Wu Y.Q."/>
            <person name="Zhang X."/>
            <person name="Zou Z."/>
            <person name="Zucker H."/>
            <person name="Briscoe A.D."/>
            <person name="Burmester T."/>
            <person name="Clem R.J."/>
            <person name="Feyereisen R."/>
            <person name="Grimmelikhuijzen C.J.P."/>
            <person name="Hamodrakas S.J."/>
            <person name="Hansson B.S."/>
            <person name="Huguet E."/>
            <person name="Jermiin L.S."/>
            <person name="Lan Q."/>
            <person name="Lehman H.K."/>
            <person name="Lorenzen M."/>
            <person name="Merzendorfer H."/>
            <person name="Michalopoulos I."/>
            <person name="Morton D.B."/>
            <person name="Muthukrishnan S."/>
            <person name="Oakeshott J.G."/>
            <person name="Palmer W."/>
            <person name="Park Y."/>
            <person name="Passarelli A.L."/>
            <person name="Rozas J."/>
            <person name="Schwartz L.M."/>
            <person name="Smith W."/>
            <person name="Southgate A."/>
            <person name="Vilcinskas A."/>
            <person name="Vogt R."/>
            <person name="Wang P."/>
            <person name="Werren J."/>
            <person name="Yu X.Q."/>
            <person name="Zhou J.J."/>
            <person name="Brown S.J."/>
            <person name="Scherer S.E."/>
            <person name="Richards S."/>
            <person name="Blissard G.W."/>
        </authorList>
    </citation>
    <scope>NUCLEOTIDE SEQUENCE</scope>
</reference>
<feature type="region of interest" description="Disordered" evidence="2">
    <location>
        <begin position="256"/>
        <end position="276"/>
    </location>
</feature>
<keyword evidence="4" id="KW-1185">Reference proteome</keyword>
<evidence type="ECO:0000313" key="4">
    <source>
        <dbReference type="Proteomes" id="UP000791440"/>
    </source>
</evidence>
<protein>
    <recommendedName>
        <fullName evidence="5">Endonuclease-reverse transcriptase</fullName>
    </recommendedName>
</protein>
<accession>A0A921ZCG2</accession>
<comment type="caution">
    <text evidence="3">The sequence shown here is derived from an EMBL/GenBank/DDBJ whole genome shotgun (WGS) entry which is preliminary data.</text>
</comment>
<dbReference type="EMBL" id="JH668466">
    <property type="protein sequence ID" value="KAG6454359.1"/>
    <property type="molecule type" value="Genomic_DNA"/>
</dbReference>
<keyword evidence="1" id="KW-0175">Coiled coil</keyword>
<name>A0A921ZCG2_MANSE</name>
<organism evidence="3 4">
    <name type="scientific">Manduca sexta</name>
    <name type="common">Tobacco hawkmoth</name>
    <name type="synonym">Tobacco hornworm</name>
    <dbReference type="NCBI Taxonomy" id="7130"/>
    <lineage>
        <taxon>Eukaryota</taxon>
        <taxon>Metazoa</taxon>
        <taxon>Ecdysozoa</taxon>
        <taxon>Arthropoda</taxon>
        <taxon>Hexapoda</taxon>
        <taxon>Insecta</taxon>
        <taxon>Pterygota</taxon>
        <taxon>Neoptera</taxon>
        <taxon>Endopterygota</taxon>
        <taxon>Lepidoptera</taxon>
        <taxon>Glossata</taxon>
        <taxon>Ditrysia</taxon>
        <taxon>Bombycoidea</taxon>
        <taxon>Sphingidae</taxon>
        <taxon>Sphinginae</taxon>
        <taxon>Sphingini</taxon>
        <taxon>Manduca</taxon>
    </lineage>
</organism>
<feature type="coiled-coil region" evidence="1">
    <location>
        <begin position="1"/>
        <end position="103"/>
    </location>
</feature>
<evidence type="ECO:0000313" key="3">
    <source>
        <dbReference type="EMBL" id="KAG6454359.1"/>
    </source>
</evidence>
<sequence length="276" mass="32807">MDEVLSALQAIKKELDEQRLEIRETGKNVTERVTHNMSRMFEEKFLVWEEKHEKLKETVENQERRIYFLEKQARKTNMVFFGIEESEISYDNLEKNIINWIEQYFSIQLSYSDIQEVKRVGKKGERPRPIVVTFSTLGIKLKILKQKGALKDTQCYVKEDYPKYVLEKRKELQEQLQLEREKGNTAVIKYDKLIVLSKNINKRKLLISPENVAVPNLERNTQTNKKNKIQKPDVTVKRYPMLCKRRLPKIRIREEERTARTAATGKREGQHGRNKI</sequence>
<dbReference type="AlphaFoldDB" id="A0A921ZCG2"/>
<dbReference type="Proteomes" id="UP000791440">
    <property type="component" value="Unassembled WGS sequence"/>
</dbReference>
<reference evidence="3" key="2">
    <citation type="submission" date="2020-12" db="EMBL/GenBank/DDBJ databases">
        <authorList>
            <person name="Kanost M."/>
        </authorList>
    </citation>
    <scope>NUCLEOTIDE SEQUENCE</scope>
</reference>
<evidence type="ECO:0000256" key="2">
    <source>
        <dbReference type="SAM" id="MobiDB-lite"/>
    </source>
</evidence>
<gene>
    <name evidence="3" type="ORF">O3G_MSEX008661</name>
</gene>
<evidence type="ECO:0000256" key="1">
    <source>
        <dbReference type="SAM" id="Coils"/>
    </source>
</evidence>
<proteinExistence type="predicted"/>